<evidence type="ECO:0000256" key="1">
    <source>
        <dbReference type="ARBA" id="ARBA00022574"/>
    </source>
</evidence>
<protein>
    <submittedName>
        <fullName evidence="5">DgyrCDS928</fullName>
    </submittedName>
</protein>
<dbReference type="PANTHER" id="PTHR44324">
    <property type="entry name" value="WD40 REPEAT DOMAIN 95"/>
    <property type="match status" value="1"/>
</dbReference>
<feature type="repeat" description="WD" evidence="3">
    <location>
        <begin position="114"/>
        <end position="155"/>
    </location>
</feature>
<feature type="region of interest" description="Disordered" evidence="4">
    <location>
        <begin position="651"/>
        <end position="691"/>
    </location>
</feature>
<reference evidence="5 6" key="1">
    <citation type="submission" date="2020-08" db="EMBL/GenBank/DDBJ databases">
        <authorList>
            <person name="Hejnol A."/>
        </authorList>
    </citation>
    <scope>NUCLEOTIDE SEQUENCE [LARGE SCALE GENOMIC DNA]</scope>
</reference>
<gene>
    <name evidence="5" type="ORF">DGYR_LOCUS899</name>
</gene>
<evidence type="ECO:0000256" key="4">
    <source>
        <dbReference type="SAM" id="MobiDB-lite"/>
    </source>
</evidence>
<dbReference type="PANTHER" id="PTHR44324:SF1">
    <property type="entry name" value="WD REPEAT-CONTAINING PROTEIN 49"/>
    <property type="match status" value="1"/>
</dbReference>
<dbReference type="Gene3D" id="2.130.10.10">
    <property type="entry name" value="YVTN repeat-like/Quinoprotein amine dehydrogenase"/>
    <property type="match status" value="3"/>
</dbReference>
<dbReference type="SMART" id="SM00320">
    <property type="entry name" value="WD40"/>
    <property type="match status" value="6"/>
</dbReference>
<proteinExistence type="predicted"/>
<dbReference type="InterPro" id="IPR015943">
    <property type="entry name" value="WD40/YVTN_repeat-like_dom_sf"/>
</dbReference>
<evidence type="ECO:0000256" key="3">
    <source>
        <dbReference type="PROSITE-ProRule" id="PRU00221"/>
    </source>
</evidence>
<feature type="compositionally biased region" description="Low complexity" evidence="4">
    <location>
        <begin position="674"/>
        <end position="691"/>
    </location>
</feature>
<keyword evidence="2" id="KW-0677">Repeat</keyword>
<feature type="region of interest" description="Disordered" evidence="4">
    <location>
        <begin position="288"/>
        <end position="307"/>
    </location>
</feature>
<name>A0A7I8V8V4_9ANNE</name>
<dbReference type="EMBL" id="CAJFCJ010000002">
    <property type="protein sequence ID" value="CAD5111636.1"/>
    <property type="molecule type" value="Genomic_DNA"/>
</dbReference>
<dbReference type="InterPro" id="IPR001680">
    <property type="entry name" value="WD40_rpt"/>
</dbReference>
<comment type="caution">
    <text evidence="5">The sequence shown here is derived from an EMBL/GenBank/DDBJ whole genome shotgun (WGS) entry which is preliminary data.</text>
</comment>
<keyword evidence="1 3" id="KW-0853">WD repeat</keyword>
<dbReference type="InterPro" id="IPR051242">
    <property type="entry name" value="WD-EF-hand_domain"/>
</dbReference>
<sequence>MNVIATANVNNHVCLWNPYVVSKPTGVLRGHMAPVIQVSFSRNRGQLVSLSKDKVLRIWDVQLQVCVQRVAGMFPKGPEVGSQLLVHETYDRFFITFNSIITVLEMKKDVKDRVVTHNKPVIAGRLLPLLSQVVTAANDGSITFWQLDSGQKLKELSVGCEITHLTVDQTGSRIYAAGTDGIIRIMDVNGYVHHLLDCNTENSSPDIGNILVLKRAILAVGWAKHLTVFRNHSMRQPRVEPEEWKGGQHHSDDILALDFLPPSTLATASYDGEIVIWNNNSELPSKRLNQRTRPVTRSNQRPIDKEEEEDIQASFAVSELKFLRSRPISQGNLISCGANGWVRFWSSASASLFAEFQAHPNAASITMTVDEPKNELLITGDVEGAVKVWRIGDYAKEGPVEEPPFLQSQYTAHIDSICSIDIMERSGRTLIVVASSDCSVSVHDVDAHKVGVFGQEQHWKVELPKKDEDDEDDKLDRSNVQIMDNTLKYTLEDDNWQPDELATTKPAEYRVNTWERTYLGKDYQELRVQKRERKQPKIIQDLPYLHSDRMNAPPYGPYYSLETRELEQVDQSLKKSDFIINQNKYFGTRPDSSNEGGKLLSSPSLAHRLKAAYDEKTLFPKYILDHETRMKNSHGTIQSNHKGSLIKGLSKGLQTKRTAPAKPKKLKPIEAGNRSRATSLSLASESASNFT</sequence>
<dbReference type="Pfam" id="PF00400">
    <property type="entry name" value="WD40"/>
    <property type="match status" value="2"/>
</dbReference>
<dbReference type="OrthoDB" id="10251381at2759"/>
<dbReference type="AlphaFoldDB" id="A0A7I8V8V4"/>
<accession>A0A7I8V8V4</accession>
<dbReference type="InterPro" id="IPR019775">
    <property type="entry name" value="WD40_repeat_CS"/>
</dbReference>
<dbReference type="SUPFAM" id="SSF50978">
    <property type="entry name" value="WD40 repeat-like"/>
    <property type="match status" value="1"/>
</dbReference>
<feature type="compositionally biased region" description="Polar residues" evidence="4">
    <location>
        <begin position="291"/>
        <end position="301"/>
    </location>
</feature>
<feature type="repeat" description="WD" evidence="3">
    <location>
        <begin position="28"/>
        <end position="62"/>
    </location>
</feature>
<keyword evidence="6" id="KW-1185">Reference proteome</keyword>
<dbReference type="PROSITE" id="PS50294">
    <property type="entry name" value="WD_REPEATS_REGION"/>
    <property type="match status" value="1"/>
</dbReference>
<evidence type="ECO:0000313" key="5">
    <source>
        <dbReference type="EMBL" id="CAD5111636.1"/>
    </source>
</evidence>
<evidence type="ECO:0000313" key="6">
    <source>
        <dbReference type="Proteomes" id="UP000549394"/>
    </source>
</evidence>
<organism evidence="5 6">
    <name type="scientific">Dimorphilus gyrociliatus</name>
    <dbReference type="NCBI Taxonomy" id="2664684"/>
    <lineage>
        <taxon>Eukaryota</taxon>
        <taxon>Metazoa</taxon>
        <taxon>Spiralia</taxon>
        <taxon>Lophotrochozoa</taxon>
        <taxon>Annelida</taxon>
        <taxon>Polychaeta</taxon>
        <taxon>Polychaeta incertae sedis</taxon>
        <taxon>Dinophilidae</taxon>
        <taxon>Dimorphilus</taxon>
    </lineage>
</organism>
<dbReference type="PROSITE" id="PS50082">
    <property type="entry name" value="WD_REPEATS_2"/>
    <property type="match status" value="3"/>
</dbReference>
<feature type="repeat" description="WD" evidence="3">
    <location>
        <begin position="247"/>
        <end position="278"/>
    </location>
</feature>
<dbReference type="PROSITE" id="PS00678">
    <property type="entry name" value="WD_REPEATS_1"/>
    <property type="match status" value="1"/>
</dbReference>
<dbReference type="Proteomes" id="UP000549394">
    <property type="component" value="Unassembled WGS sequence"/>
</dbReference>
<dbReference type="InterPro" id="IPR036322">
    <property type="entry name" value="WD40_repeat_dom_sf"/>
</dbReference>
<evidence type="ECO:0000256" key="2">
    <source>
        <dbReference type="ARBA" id="ARBA00022737"/>
    </source>
</evidence>